<feature type="compositionally biased region" description="Low complexity" evidence="1">
    <location>
        <begin position="128"/>
        <end position="138"/>
    </location>
</feature>
<protein>
    <recommendedName>
        <fullName evidence="2">DUF6729 domain-containing protein</fullName>
    </recommendedName>
</protein>
<name>A0A1A8PIK4_9TELE</name>
<gene>
    <name evidence="3" type="primary">CABZ01078499.2</name>
</gene>
<dbReference type="EMBL" id="HAEG01008135">
    <property type="protein sequence ID" value="SBR81058.1"/>
    <property type="molecule type" value="Transcribed_RNA"/>
</dbReference>
<proteinExistence type="predicted"/>
<evidence type="ECO:0000259" key="2">
    <source>
        <dbReference type="Pfam" id="PF20499"/>
    </source>
</evidence>
<organism evidence="3">
    <name type="scientific">Nothobranchius pienaari</name>
    <dbReference type="NCBI Taxonomy" id="704102"/>
    <lineage>
        <taxon>Eukaryota</taxon>
        <taxon>Metazoa</taxon>
        <taxon>Chordata</taxon>
        <taxon>Craniata</taxon>
        <taxon>Vertebrata</taxon>
        <taxon>Euteleostomi</taxon>
        <taxon>Actinopterygii</taxon>
        <taxon>Neopterygii</taxon>
        <taxon>Teleostei</taxon>
        <taxon>Neoteleostei</taxon>
        <taxon>Acanthomorphata</taxon>
        <taxon>Ovalentaria</taxon>
        <taxon>Atherinomorphae</taxon>
        <taxon>Cyprinodontiformes</taxon>
        <taxon>Nothobranchiidae</taxon>
        <taxon>Nothobranchius</taxon>
    </lineage>
</organism>
<dbReference type="Pfam" id="PF20499">
    <property type="entry name" value="DUF6729"/>
    <property type="match status" value="1"/>
</dbReference>
<reference evidence="3" key="2">
    <citation type="submission" date="2016-06" db="EMBL/GenBank/DDBJ databases">
        <title>The genome of a short-lived fish provides insights into sex chromosome evolution and the genetic control of aging.</title>
        <authorList>
            <person name="Reichwald K."/>
            <person name="Felder M."/>
            <person name="Petzold A."/>
            <person name="Koch P."/>
            <person name="Groth M."/>
            <person name="Platzer M."/>
        </authorList>
    </citation>
    <scope>NUCLEOTIDE SEQUENCE</scope>
    <source>
        <tissue evidence="3">Brain</tissue>
    </source>
</reference>
<reference evidence="3" key="1">
    <citation type="submission" date="2016-05" db="EMBL/GenBank/DDBJ databases">
        <authorList>
            <person name="Lavstsen T."/>
            <person name="Jespersen J.S."/>
        </authorList>
    </citation>
    <scope>NUCLEOTIDE SEQUENCE</scope>
    <source>
        <tissue evidence="3">Brain</tissue>
    </source>
</reference>
<feature type="non-terminal residue" evidence="3">
    <location>
        <position position="1"/>
    </location>
</feature>
<feature type="region of interest" description="Disordered" evidence="1">
    <location>
        <begin position="32"/>
        <end position="66"/>
    </location>
</feature>
<accession>A0A1A8PIK4</accession>
<dbReference type="InterPro" id="IPR046616">
    <property type="entry name" value="DUF6729"/>
</dbReference>
<dbReference type="AlphaFoldDB" id="A0A1A8PIK4"/>
<sequence length="312" mass="34150">LHPSSFLVLAQRRKLNKTLAACPPAIARHRGKVKASAAASQPDQSDDCSTPVSSASGPASLKPPLPVPPELLALKIPLRNTTPPLRLEPVSGLALLPGTPAASSASSASPAVSGQAVLGHPTTPAPPSAVSAARDPPAQSHRPAVPPMPSYEQDMSRWNCSHQQRIWMKTEMESLGLWPGSRPVRHPMDMISLWRNPPQPELIDSIYELPSPKYFQLHPFFIWKPEHAIMERVRNNYSLPCLYNCSNPHVVSSGVGRPRVVLGASGQYYILASRLSCTVCKKFWFADKPQWVSMLPNRFCSIFPAFLTHKLS</sequence>
<feature type="region of interest" description="Disordered" evidence="1">
    <location>
        <begin position="99"/>
        <end position="154"/>
    </location>
</feature>
<feature type="compositionally biased region" description="Low complexity" evidence="1">
    <location>
        <begin position="35"/>
        <end position="49"/>
    </location>
</feature>
<evidence type="ECO:0000313" key="3">
    <source>
        <dbReference type="EMBL" id="SBR81058.1"/>
    </source>
</evidence>
<feature type="domain" description="DUF6729" evidence="2">
    <location>
        <begin position="189"/>
        <end position="312"/>
    </location>
</feature>
<evidence type="ECO:0000256" key="1">
    <source>
        <dbReference type="SAM" id="MobiDB-lite"/>
    </source>
</evidence>
<feature type="compositionally biased region" description="Low complexity" evidence="1">
    <location>
        <begin position="99"/>
        <end position="116"/>
    </location>
</feature>